<evidence type="ECO:0000256" key="1">
    <source>
        <dbReference type="SAM" id="SignalP"/>
    </source>
</evidence>
<dbReference type="EMBL" id="AGNL01004359">
    <property type="protein sequence ID" value="EJK73609.1"/>
    <property type="molecule type" value="Genomic_DNA"/>
</dbReference>
<dbReference type="PANTHER" id="PTHR21113">
    <property type="entry name" value="AGAP001705-PA"/>
    <property type="match status" value="1"/>
</dbReference>
<gene>
    <name evidence="2" type="ORF">THAOC_04755</name>
</gene>
<protein>
    <submittedName>
        <fullName evidence="2">Uncharacterized protein</fullName>
    </submittedName>
</protein>
<feature type="chain" id="PRO_5003838299" evidence="1">
    <location>
        <begin position="21"/>
        <end position="151"/>
    </location>
</feature>
<keyword evidence="3" id="KW-1185">Reference proteome</keyword>
<evidence type="ECO:0000313" key="2">
    <source>
        <dbReference type="EMBL" id="EJK73609.1"/>
    </source>
</evidence>
<proteinExistence type="predicted"/>
<reference evidence="2 3" key="1">
    <citation type="journal article" date="2012" name="Genome Biol.">
        <title>Genome and low-iron response of an oceanic diatom adapted to chronic iron limitation.</title>
        <authorList>
            <person name="Lommer M."/>
            <person name="Specht M."/>
            <person name="Roy A.S."/>
            <person name="Kraemer L."/>
            <person name="Andreson R."/>
            <person name="Gutowska M.A."/>
            <person name="Wolf J."/>
            <person name="Bergner S.V."/>
            <person name="Schilhabel M.B."/>
            <person name="Klostermeier U.C."/>
            <person name="Beiko R.G."/>
            <person name="Rosenstiel P."/>
            <person name="Hippler M."/>
            <person name="Laroche J."/>
        </authorList>
    </citation>
    <scope>NUCLEOTIDE SEQUENCE [LARGE SCALE GENOMIC DNA]</scope>
    <source>
        <strain evidence="2 3">CCMP1005</strain>
    </source>
</reference>
<dbReference type="OrthoDB" id="10264900at2759"/>
<accession>K0T967</accession>
<name>K0T967_THAOC</name>
<feature type="signal peptide" evidence="1">
    <location>
        <begin position="1"/>
        <end position="20"/>
    </location>
</feature>
<organism evidence="2 3">
    <name type="scientific">Thalassiosira oceanica</name>
    <name type="common">Marine diatom</name>
    <dbReference type="NCBI Taxonomy" id="159749"/>
    <lineage>
        <taxon>Eukaryota</taxon>
        <taxon>Sar</taxon>
        <taxon>Stramenopiles</taxon>
        <taxon>Ochrophyta</taxon>
        <taxon>Bacillariophyta</taxon>
        <taxon>Coscinodiscophyceae</taxon>
        <taxon>Thalassiosirophycidae</taxon>
        <taxon>Thalassiosirales</taxon>
        <taxon>Thalassiosiraceae</taxon>
        <taxon>Thalassiosira</taxon>
    </lineage>
</organism>
<dbReference type="PANTHER" id="PTHR21113:SF4">
    <property type="entry name" value="CHITIN-BINDING TYPE-4 DOMAIN-CONTAINING PROTEIN"/>
    <property type="match status" value="1"/>
</dbReference>
<evidence type="ECO:0000313" key="3">
    <source>
        <dbReference type="Proteomes" id="UP000266841"/>
    </source>
</evidence>
<dbReference type="Proteomes" id="UP000266841">
    <property type="component" value="Unassembled WGS sequence"/>
</dbReference>
<keyword evidence="1" id="KW-0732">Signal</keyword>
<feature type="non-terminal residue" evidence="2">
    <location>
        <position position="151"/>
    </location>
</feature>
<dbReference type="AlphaFoldDB" id="K0T967"/>
<comment type="caution">
    <text evidence="2">The sequence shown here is derived from an EMBL/GenBank/DDBJ whole genome shotgun (WGS) entry which is preliminary data.</text>
</comment>
<sequence>MRLPYFALLCLLVADRDVDGSRLSKDTDTIDDASSRRKLSTMDDLLGSLDAASSTIDNKLFMYKTPSFQWVPSSVYRYDDFRAGLEVMAKDGVAGKKYYIGENVENGHIYGLVNIAAFLAQSMKETIQYDACDENSWDLVNGKYPLSNACG</sequence>